<dbReference type="InterPro" id="IPR036388">
    <property type="entry name" value="WH-like_DNA-bd_sf"/>
</dbReference>
<dbReference type="Proteomes" id="UP001497600">
    <property type="component" value="Chromosome F"/>
</dbReference>
<evidence type="ECO:0000256" key="1">
    <source>
        <dbReference type="ARBA" id="ARBA00022763"/>
    </source>
</evidence>
<protein>
    <recommendedName>
        <fullName evidence="2">6-O-methylguanine-DNA methyltransferase</fullName>
    </recommendedName>
    <alternativeName>
        <fullName evidence="4">DNA repair MTase</fullName>
    </alternativeName>
    <alternativeName>
        <fullName evidence="3">O-6-methylguanine-DNA-alkyltransferase</fullName>
    </alternativeName>
</protein>
<dbReference type="InterPro" id="IPR052520">
    <property type="entry name" value="ATL_DNA_repair"/>
</dbReference>
<dbReference type="SUPFAM" id="SSF46767">
    <property type="entry name" value="Methylated DNA-protein cysteine methyltransferase, C-terminal domain"/>
    <property type="match status" value="1"/>
</dbReference>
<reference evidence="6 7" key="1">
    <citation type="submission" date="2024-01" db="EMBL/GenBank/DDBJ databases">
        <authorList>
            <consortium name="Genoscope - CEA"/>
            <person name="William W."/>
        </authorList>
    </citation>
    <scope>NUCLEOTIDE SEQUENCE [LARGE SCALE GENOMIC DNA]</scope>
    <source>
        <strain evidence="6 7">29B2s-10</strain>
    </source>
</reference>
<organism evidence="6 7">
    <name type="scientific">[Candida] anglica</name>
    <dbReference type="NCBI Taxonomy" id="148631"/>
    <lineage>
        <taxon>Eukaryota</taxon>
        <taxon>Fungi</taxon>
        <taxon>Dikarya</taxon>
        <taxon>Ascomycota</taxon>
        <taxon>Saccharomycotina</taxon>
        <taxon>Pichiomycetes</taxon>
        <taxon>Debaryomycetaceae</taxon>
        <taxon>Kurtzmaniella</taxon>
    </lineage>
</organism>
<evidence type="ECO:0000259" key="5">
    <source>
        <dbReference type="Pfam" id="PF01035"/>
    </source>
</evidence>
<accession>A0ABP0EEL7</accession>
<evidence type="ECO:0000256" key="3">
    <source>
        <dbReference type="ARBA" id="ARBA00031621"/>
    </source>
</evidence>
<feature type="domain" description="Methylated-DNA-[protein]-cysteine S-methyltransferase DNA binding" evidence="5">
    <location>
        <begin position="13"/>
        <end position="110"/>
    </location>
</feature>
<evidence type="ECO:0000256" key="4">
    <source>
        <dbReference type="ARBA" id="ARBA00033095"/>
    </source>
</evidence>
<dbReference type="InterPro" id="IPR036217">
    <property type="entry name" value="MethylDNA_cys_MeTrfase_DNAb"/>
</dbReference>
<proteinExistence type="predicted"/>
<dbReference type="Gene3D" id="1.10.10.10">
    <property type="entry name" value="Winged helix-like DNA-binding domain superfamily/Winged helix DNA-binding domain"/>
    <property type="match status" value="1"/>
</dbReference>
<evidence type="ECO:0000313" key="6">
    <source>
        <dbReference type="EMBL" id="CAK7911746.1"/>
    </source>
</evidence>
<dbReference type="PANTHER" id="PTHR42942">
    <property type="entry name" value="6-O-METHYLGUANINE DNA METHYLTRANSFERASE"/>
    <property type="match status" value="1"/>
</dbReference>
<dbReference type="Pfam" id="PF01035">
    <property type="entry name" value="DNA_binding_1"/>
    <property type="match status" value="1"/>
</dbReference>
<gene>
    <name evidence="6" type="ORF">CAAN4_F03862</name>
</gene>
<keyword evidence="7" id="KW-1185">Reference proteome</keyword>
<dbReference type="InterPro" id="IPR014048">
    <property type="entry name" value="MethylDNA_cys_MeTrfase_DNA-bd"/>
</dbReference>
<dbReference type="PANTHER" id="PTHR42942:SF1">
    <property type="entry name" value="ALKYLTRANSFERASE-LIKE PROTEIN 1"/>
    <property type="match status" value="1"/>
</dbReference>
<dbReference type="CDD" id="cd06445">
    <property type="entry name" value="ATase"/>
    <property type="match status" value="1"/>
</dbReference>
<keyword evidence="1" id="KW-0227">DNA damage</keyword>
<evidence type="ECO:0000313" key="7">
    <source>
        <dbReference type="Proteomes" id="UP001497600"/>
    </source>
</evidence>
<dbReference type="EMBL" id="OZ004258">
    <property type="protein sequence ID" value="CAK7911746.1"/>
    <property type="molecule type" value="Genomic_DNA"/>
</dbReference>
<evidence type="ECO:0000256" key="2">
    <source>
        <dbReference type="ARBA" id="ARBA00030795"/>
    </source>
</evidence>
<sequence length="132" mass="14682">MTTMKLTDDAKAFYLAVYHVVNQIPVGHVVSYGHIAHLVNKPQNSRQVGTSMKLISSIVPALNSELPENEWIDSSTLPWWRVVSSAGKISPRGDSNSEVRQSNLLKQEGVDVSNALFIDLDTFGWFPEEVDI</sequence>
<name>A0ABP0EEL7_9ASCO</name>